<dbReference type="Gene3D" id="3.40.50.150">
    <property type="entry name" value="Vaccinia Virus protein VP39"/>
    <property type="match status" value="1"/>
</dbReference>
<feature type="non-terminal residue" evidence="2">
    <location>
        <position position="1"/>
    </location>
</feature>
<feature type="transmembrane region" description="Helical" evidence="1">
    <location>
        <begin position="20"/>
        <end position="39"/>
    </location>
</feature>
<dbReference type="EMBL" id="CADCVT010000373">
    <property type="protein sequence ID" value="CAA9527725.1"/>
    <property type="molecule type" value="Genomic_DNA"/>
</dbReference>
<organism evidence="2">
    <name type="scientific">uncultured Solirubrobacteraceae bacterium</name>
    <dbReference type="NCBI Taxonomy" id="1162706"/>
    <lineage>
        <taxon>Bacteria</taxon>
        <taxon>Bacillati</taxon>
        <taxon>Actinomycetota</taxon>
        <taxon>Thermoleophilia</taxon>
        <taxon>Solirubrobacterales</taxon>
        <taxon>Solirubrobacteraceae</taxon>
        <taxon>environmental samples</taxon>
    </lineage>
</organism>
<reference evidence="2" key="1">
    <citation type="submission" date="2020-02" db="EMBL/GenBank/DDBJ databases">
        <authorList>
            <person name="Meier V. D."/>
        </authorList>
    </citation>
    <scope>NUCLEOTIDE SEQUENCE</scope>
    <source>
        <strain evidence="2">AVDCRST_MAG85</strain>
    </source>
</reference>
<keyword evidence="1" id="KW-1133">Transmembrane helix</keyword>
<keyword evidence="1" id="KW-0472">Membrane</keyword>
<protein>
    <recommendedName>
        <fullName evidence="3">Methyltransferase type 11 domain-containing protein</fullName>
    </recommendedName>
</protein>
<evidence type="ECO:0000256" key="1">
    <source>
        <dbReference type="SAM" id="Phobius"/>
    </source>
</evidence>
<dbReference type="AlphaFoldDB" id="A0A6J4TPR5"/>
<name>A0A6J4TPR5_9ACTN</name>
<sequence length="132" mass="14002">SYADDPRAVAAELVRVVRPGGAIAFTAWTGFMGALLRAAGGPARRSQRWARFETAYLHFFDFPDLDVREASLSWSFAGVAEAVDELAAAGRAGGTADRARAALPELLGDAAADGGIRLDAGYAMVFARRPSW</sequence>
<evidence type="ECO:0000313" key="2">
    <source>
        <dbReference type="EMBL" id="CAA9527725.1"/>
    </source>
</evidence>
<dbReference type="InterPro" id="IPR029063">
    <property type="entry name" value="SAM-dependent_MTases_sf"/>
</dbReference>
<gene>
    <name evidence="2" type="ORF">AVDCRST_MAG85-3397</name>
</gene>
<dbReference type="SUPFAM" id="SSF53335">
    <property type="entry name" value="S-adenosyl-L-methionine-dependent methyltransferases"/>
    <property type="match status" value="1"/>
</dbReference>
<keyword evidence="1" id="KW-0812">Transmembrane</keyword>
<proteinExistence type="predicted"/>
<evidence type="ECO:0008006" key="3">
    <source>
        <dbReference type="Google" id="ProtNLM"/>
    </source>
</evidence>
<accession>A0A6J4TPR5</accession>